<dbReference type="GO" id="GO:0004519">
    <property type="term" value="F:endonuclease activity"/>
    <property type="evidence" value="ECO:0007669"/>
    <property type="project" value="UniProtKB-KW"/>
</dbReference>
<dbReference type="AlphaFoldDB" id="A0A7W8C1J8"/>
<accession>A0A7W8C1J8</accession>
<dbReference type="Pfam" id="PF05866">
    <property type="entry name" value="RusA"/>
    <property type="match status" value="1"/>
</dbReference>
<evidence type="ECO:0000313" key="2">
    <source>
        <dbReference type="Proteomes" id="UP000539075"/>
    </source>
</evidence>
<protein>
    <submittedName>
        <fullName evidence="1">Holliday junction resolvase RusA-like endonuclease</fullName>
    </submittedName>
</protein>
<keyword evidence="1" id="KW-0255">Endonuclease</keyword>
<gene>
    <name evidence="1" type="ORF">HNQ38_002035</name>
</gene>
<dbReference type="InterPro" id="IPR036614">
    <property type="entry name" value="RusA-like_sf"/>
</dbReference>
<organism evidence="1 2">
    <name type="scientific">Desulfovibrio intestinalis</name>
    <dbReference type="NCBI Taxonomy" id="58621"/>
    <lineage>
        <taxon>Bacteria</taxon>
        <taxon>Pseudomonadati</taxon>
        <taxon>Thermodesulfobacteriota</taxon>
        <taxon>Desulfovibrionia</taxon>
        <taxon>Desulfovibrionales</taxon>
        <taxon>Desulfovibrionaceae</taxon>
        <taxon>Desulfovibrio</taxon>
    </lineage>
</organism>
<dbReference type="InterPro" id="IPR008822">
    <property type="entry name" value="Endonuclease_RusA-like"/>
</dbReference>
<dbReference type="GO" id="GO:0000287">
    <property type="term" value="F:magnesium ion binding"/>
    <property type="evidence" value="ECO:0007669"/>
    <property type="project" value="InterPro"/>
</dbReference>
<proteinExistence type="predicted"/>
<comment type="caution">
    <text evidence="1">The sequence shown here is derived from an EMBL/GenBank/DDBJ whole genome shotgun (WGS) entry which is preliminary data.</text>
</comment>
<keyword evidence="2" id="KW-1185">Reference proteome</keyword>
<dbReference type="RefSeq" id="WP_183719890.1">
    <property type="nucleotide sequence ID" value="NZ_JACHGO010000005.1"/>
</dbReference>
<dbReference type="SUPFAM" id="SSF103084">
    <property type="entry name" value="Holliday junction resolvase RusA"/>
    <property type="match status" value="1"/>
</dbReference>
<dbReference type="Proteomes" id="UP000539075">
    <property type="component" value="Unassembled WGS sequence"/>
</dbReference>
<evidence type="ECO:0000313" key="1">
    <source>
        <dbReference type="EMBL" id="MBB5143935.1"/>
    </source>
</evidence>
<dbReference type="GO" id="GO:0006310">
    <property type="term" value="P:DNA recombination"/>
    <property type="evidence" value="ECO:0007669"/>
    <property type="project" value="InterPro"/>
</dbReference>
<reference evidence="1 2" key="1">
    <citation type="submission" date="2020-08" db="EMBL/GenBank/DDBJ databases">
        <title>Genomic Encyclopedia of Type Strains, Phase IV (KMG-IV): sequencing the most valuable type-strain genomes for metagenomic binning, comparative biology and taxonomic classification.</title>
        <authorList>
            <person name="Goeker M."/>
        </authorList>
    </citation>
    <scope>NUCLEOTIDE SEQUENCE [LARGE SCALE GENOMIC DNA]</scope>
    <source>
        <strain evidence="1 2">DSM 11275</strain>
    </source>
</reference>
<keyword evidence="1" id="KW-0378">Hydrolase</keyword>
<name>A0A7W8C1J8_9BACT</name>
<sequence>MKLVVKIVPKAQMRARHGVVNGFSRTYKDKRQAAEEEALMTLLGPYQPTQPFQGQLLLGVKAFLPIPSSKTKTFKNLARKGVVRPTTKPDLDNLLKHVKDCLSKLRFWEDDKLVVGYLPHTGKYYSDEPRWEIEILECPHV</sequence>
<dbReference type="GO" id="GO:0006281">
    <property type="term" value="P:DNA repair"/>
    <property type="evidence" value="ECO:0007669"/>
    <property type="project" value="InterPro"/>
</dbReference>
<dbReference type="Gene3D" id="3.30.1330.70">
    <property type="entry name" value="Holliday junction resolvase RusA"/>
    <property type="match status" value="1"/>
</dbReference>
<keyword evidence="1" id="KW-0540">Nuclease</keyword>
<dbReference type="EMBL" id="JACHGO010000005">
    <property type="protein sequence ID" value="MBB5143935.1"/>
    <property type="molecule type" value="Genomic_DNA"/>
</dbReference>